<proteinExistence type="predicted"/>
<name>A0A426ZCL0_ENSVE</name>
<gene>
    <name evidence="1" type="ORF">B296_00019998</name>
</gene>
<reference evidence="1 2" key="1">
    <citation type="journal article" date="2014" name="Agronomy (Basel)">
        <title>A Draft Genome Sequence for Ensete ventricosum, the Drought-Tolerant Tree Against Hunger.</title>
        <authorList>
            <person name="Harrison J."/>
            <person name="Moore K.A."/>
            <person name="Paszkiewicz K."/>
            <person name="Jones T."/>
            <person name="Grant M."/>
            <person name="Ambacheew D."/>
            <person name="Muzemil S."/>
            <person name="Studholme D.J."/>
        </authorList>
    </citation>
    <scope>NUCLEOTIDE SEQUENCE [LARGE SCALE GENOMIC DNA]</scope>
</reference>
<dbReference type="AlphaFoldDB" id="A0A426ZCL0"/>
<comment type="caution">
    <text evidence="1">The sequence shown here is derived from an EMBL/GenBank/DDBJ whole genome shotgun (WGS) entry which is preliminary data.</text>
</comment>
<dbReference type="Proteomes" id="UP000287651">
    <property type="component" value="Unassembled WGS sequence"/>
</dbReference>
<evidence type="ECO:0000313" key="2">
    <source>
        <dbReference type="Proteomes" id="UP000287651"/>
    </source>
</evidence>
<sequence>MCTESESTVKKRDQDWNKDCSVCDNRRRIQVVCLKDGSDGSNKFLSHNRAIIA</sequence>
<organism evidence="1 2">
    <name type="scientific">Ensete ventricosum</name>
    <name type="common">Abyssinian banana</name>
    <name type="synonym">Musa ensete</name>
    <dbReference type="NCBI Taxonomy" id="4639"/>
    <lineage>
        <taxon>Eukaryota</taxon>
        <taxon>Viridiplantae</taxon>
        <taxon>Streptophyta</taxon>
        <taxon>Embryophyta</taxon>
        <taxon>Tracheophyta</taxon>
        <taxon>Spermatophyta</taxon>
        <taxon>Magnoliopsida</taxon>
        <taxon>Liliopsida</taxon>
        <taxon>Zingiberales</taxon>
        <taxon>Musaceae</taxon>
        <taxon>Ensete</taxon>
    </lineage>
</organism>
<accession>A0A426ZCL0</accession>
<evidence type="ECO:0000313" key="1">
    <source>
        <dbReference type="EMBL" id="RRT61721.1"/>
    </source>
</evidence>
<dbReference type="EMBL" id="AMZH03007276">
    <property type="protein sequence ID" value="RRT61721.1"/>
    <property type="molecule type" value="Genomic_DNA"/>
</dbReference>
<protein>
    <submittedName>
        <fullName evidence="1">Uncharacterized protein</fullName>
    </submittedName>
</protein>